<dbReference type="Pfam" id="PF00069">
    <property type="entry name" value="Pkinase"/>
    <property type="match status" value="1"/>
</dbReference>
<feature type="domain" description="Protein kinase" evidence="2">
    <location>
        <begin position="32"/>
        <end position="353"/>
    </location>
</feature>
<gene>
    <name evidence="3" type="ORF">BO99DRAFT_480855</name>
</gene>
<evidence type="ECO:0000256" key="1">
    <source>
        <dbReference type="SAM" id="MobiDB-lite"/>
    </source>
</evidence>
<feature type="region of interest" description="Disordered" evidence="1">
    <location>
        <begin position="788"/>
        <end position="925"/>
    </location>
</feature>
<feature type="compositionally biased region" description="Low complexity" evidence="1">
    <location>
        <begin position="830"/>
        <end position="849"/>
    </location>
</feature>
<accession>A0A2V5HHZ1</accession>
<dbReference type="SUPFAM" id="SSF56112">
    <property type="entry name" value="Protein kinase-like (PK-like)"/>
    <property type="match status" value="1"/>
</dbReference>
<feature type="compositionally biased region" description="Polar residues" evidence="1">
    <location>
        <begin position="812"/>
        <end position="825"/>
    </location>
</feature>
<dbReference type="Gene3D" id="1.10.510.10">
    <property type="entry name" value="Transferase(Phosphotransferase) domain 1"/>
    <property type="match status" value="1"/>
</dbReference>
<dbReference type="STRING" id="1450538.A0A2V5HHZ1"/>
<dbReference type="SMART" id="SM00220">
    <property type="entry name" value="S_TKc"/>
    <property type="match status" value="1"/>
</dbReference>
<sequence length="925" mass="99364">MFSSALKSLSSNITSNYQVSPHPTLVSGPWKIHDGKKKSTGTSASIFIFDKKALEIRSSGLGSRSSASTKKLQEDVVERLKREAGTLARLRHPSVLQVLEPLEETRGGGLMFATEQVTASLAGLLQAKDTQESSGRAASDARRGGSSRYMVEDPDGTRRRRDLDLDELEIQKGLLQVAKGLEFLHESAGLVHGNLNPEAVFINAKSDWKISGLGFAGPPTASDSRSTLPPLALSEVLYQDPRLPTSVQLNMDYTSPDFVLDSNVTPAADLFSLGLVIVALYNSPHVSPLQTHSNVNTYKKLLSSSSTTPSQGNNFLSSGTIPRDILTHVLPRLITRRPAQRLNAREFQQSPYFDNILVSTIRFLESLPAKNPNEKSQFMRGLQRVLPEFPVSVLERKVLGALLDEMKDRELLPLVLGNVFAILQRIPSALRIFPDRVIPQLKETFPAGKGPHQERDSKKDAGLMVVLDNMNIVAKNCPGKEFKEDILPLIRLGLDSPTHSLVDGAIKCLPVILPVLDFSTVKNEVFPPIAATFSRTNSLAIKVRCLEAFAILCGGTVNSEEALGDDLTGVGPGSVPQSSKSSILDKYTIQEKLVPSLKAIKTKEPAVMMAALNVFRQVGTVADTEFLALELLPVLWSFSLGPLLDLRQFGGFMRLIKDLSSKVEREQTKKLQELSSAGDNTKFQNSAVGFSQSAGDLNQTSADAQETFERLVLGRNPNSLNGQDTDLWSTASAEPATKRPPIASTSSTGISWSPSVASPVSKGGMLPTLSNLSMRSVTPDYNLSSFPSLQPAARTNSPSTPAAPTLPISPPALQSWTSPGSSNPQQPLPGSRASSNGLGSLSSLRVNNSISGQGSQSTPNYAAFSIPPPPAGLGQVGSLTNPTAAPNPVRSPFSGNITPTASFSNTSVPPQGMQKQGLDKYESLL</sequence>
<dbReference type="PROSITE" id="PS50011">
    <property type="entry name" value="PROTEIN_KINASE_DOM"/>
    <property type="match status" value="1"/>
</dbReference>
<dbReference type="GO" id="GO:0005524">
    <property type="term" value="F:ATP binding"/>
    <property type="evidence" value="ECO:0007669"/>
    <property type="project" value="InterPro"/>
</dbReference>
<evidence type="ECO:0000313" key="4">
    <source>
        <dbReference type="Proteomes" id="UP000249829"/>
    </source>
</evidence>
<keyword evidence="3" id="KW-0418">Kinase</keyword>
<evidence type="ECO:0000313" key="3">
    <source>
        <dbReference type="EMBL" id="PYI20943.1"/>
    </source>
</evidence>
<dbReference type="CDD" id="cd14011">
    <property type="entry name" value="PK_SCY1_like"/>
    <property type="match status" value="1"/>
</dbReference>
<dbReference type="InterPro" id="IPR011009">
    <property type="entry name" value="Kinase-like_dom_sf"/>
</dbReference>
<dbReference type="InterPro" id="IPR016024">
    <property type="entry name" value="ARM-type_fold"/>
</dbReference>
<feature type="compositionally biased region" description="Low complexity" evidence="1">
    <location>
        <begin position="744"/>
        <end position="755"/>
    </location>
</feature>
<dbReference type="InterPro" id="IPR051177">
    <property type="entry name" value="CIK-Related_Protein"/>
</dbReference>
<feature type="compositionally biased region" description="Polar residues" evidence="1">
    <location>
        <begin position="788"/>
        <end position="802"/>
    </location>
</feature>
<dbReference type="PANTHER" id="PTHR12984:SF6">
    <property type="entry name" value="SCY1-LIKE PROTEIN 2"/>
    <property type="match status" value="1"/>
</dbReference>
<evidence type="ECO:0000259" key="2">
    <source>
        <dbReference type="PROSITE" id="PS50011"/>
    </source>
</evidence>
<dbReference type="AlphaFoldDB" id="A0A2V5HHZ1"/>
<dbReference type="Gene3D" id="1.25.10.10">
    <property type="entry name" value="Leucine-rich Repeat Variant"/>
    <property type="match status" value="1"/>
</dbReference>
<dbReference type="SUPFAM" id="SSF48371">
    <property type="entry name" value="ARM repeat"/>
    <property type="match status" value="1"/>
</dbReference>
<dbReference type="GO" id="GO:0004672">
    <property type="term" value="F:protein kinase activity"/>
    <property type="evidence" value="ECO:0007669"/>
    <property type="project" value="InterPro"/>
</dbReference>
<organism evidence="3 4">
    <name type="scientific">Aspergillus violaceofuscus (strain CBS 115571)</name>
    <dbReference type="NCBI Taxonomy" id="1450538"/>
    <lineage>
        <taxon>Eukaryota</taxon>
        <taxon>Fungi</taxon>
        <taxon>Dikarya</taxon>
        <taxon>Ascomycota</taxon>
        <taxon>Pezizomycotina</taxon>
        <taxon>Eurotiomycetes</taxon>
        <taxon>Eurotiomycetidae</taxon>
        <taxon>Eurotiales</taxon>
        <taxon>Aspergillaceae</taxon>
        <taxon>Aspergillus</taxon>
    </lineage>
</organism>
<keyword evidence="4" id="KW-1185">Reference proteome</keyword>
<feature type="compositionally biased region" description="Polar residues" evidence="1">
    <location>
        <begin position="893"/>
        <end position="909"/>
    </location>
</feature>
<reference evidence="3 4" key="1">
    <citation type="submission" date="2018-02" db="EMBL/GenBank/DDBJ databases">
        <title>The genomes of Aspergillus section Nigri reveals drivers in fungal speciation.</title>
        <authorList>
            <consortium name="DOE Joint Genome Institute"/>
            <person name="Vesth T.C."/>
            <person name="Nybo J."/>
            <person name="Theobald S."/>
            <person name="Brandl J."/>
            <person name="Frisvad J.C."/>
            <person name="Nielsen K.F."/>
            <person name="Lyhne E.K."/>
            <person name="Kogle M.E."/>
            <person name="Kuo A."/>
            <person name="Riley R."/>
            <person name="Clum A."/>
            <person name="Nolan M."/>
            <person name="Lipzen A."/>
            <person name="Salamov A."/>
            <person name="Henrissat B."/>
            <person name="Wiebenga A."/>
            <person name="De vries R.P."/>
            <person name="Grigoriev I.V."/>
            <person name="Mortensen U.H."/>
            <person name="Andersen M.R."/>
            <person name="Baker S.E."/>
        </authorList>
    </citation>
    <scope>NUCLEOTIDE SEQUENCE [LARGE SCALE GENOMIC DNA]</scope>
    <source>
        <strain evidence="3 4">CBS 115571</strain>
    </source>
</reference>
<feature type="region of interest" description="Disordered" evidence="1">
    <location>
        <begin position="732"/>
        <end position="762"/>
    </location>
</feature>
<keyword evidence="3" id="KW-0808">Transferase</keyword>
<feature type="region of interest" description="Disordered" evidence="1">
    <location>
        <begin position="126"/>
        <end position="160"/>
    </location>
</feature>
<dbReference type="InterPro" id="IPR011989">
    <property type="entry name" value="ARM-like"/>
</dbReference>
<dbReference type="EMBL" id="KZ825121">
    <property type="protein sequence ID" value="PYI20943.1"/>
    <property type="molecule type" value="Genomic_DNA"/>
</dbReference>
<dbReference type="Proteomes" id="UP000249829">
    <property type="component" value="Unassembled WGS sequence"/>
</dbReference>
<protein>
    <submittedName>
        <fullName evidence="3">Kinase-like protein</fullName>
    </submittedName>
</protein>
<dbReference type="InterPro" id="IPR000719">
    <property type="entry name" value="Prot_kinase_dom"/>
</dbReference>
<dbReference type="Gene3D" id="3.30.200.20">
    <property type="entry name" value="Phosphorylase Kinase, domain 1"/>
    <property type="match status" value="1"/>
</dbReference>
<proteinExistence type="predicted"/>
<dbReference type="OMA" id="MAHKCIP"/>
<dbReference type="PANTHER" id="PTHR12984">
    <property type="entry name" value="SCY1-RELATED S/T PROTEIN KINASE-LIKE"/>
    <property type="match status" value="1"/>
</dbReference>
<feature type="compositionally biased region" description="Polar residues" evidence="1">
    <location>
        <begin position="850"/>
        <end position="860"/>
    </location>
</feature>
<name>A0A2V5HHZ1_ASPV1</name>